<dbReference type="AlphaFoldDB" id="A0ABD0Z5H1"/>
<dbReference type="EMBL" id="JBANAX010000885">
    <property type="protein sequence ID" value="KAL1189882.1"/>
    <property type="molecule type" value="Genomic_DNA"/>
</dbReference>
<reference evidence="1 2" key="1">
    <citation type="submission" date="2024-04" db="EMBL/GenBank/DDBJ databases">
        <title>Genome assembly C_amara_ONT_v2.</title>
        <authorList>
            <person name="Yant L."/>
            <person name="Moore C."/>
            <person name="Slenker M."/>
        </authorList>
    </citation>
    <scope>NUCLEOTIDE SEQUENCE [LARGE SCALE GENOMIC DNA]</scope>
    <source>
        <tissue evidence="1">Leaf</tissue>
    </source>
</reference>
<organism evidence="1 2">
    <name type="scientific">Cardamine amara subsp. amara</name>
    <dbReference type="NCBI Taxonomy" id="228776"/>
    <lineage>
        <taxon>Eukaryota</taxon>
        <taxon>Viridiplantae</taxon>
        <taxon>Streptophyta</taxon>
        <taxon>Embryophyta</taxon>
        <taxon>Tracheophyta</taxon>
        <taxon>Spermatophyta</taxon>
        <taxon>Magnoliopsida</taxon>
        <taxon>eudicotyledons</taxon>
        <taxon>Gunneridae</taxon>
        <taxon>Pentapetalae</taxon>
        <taxon>rosids</taxon>
        <taxon>malvids</taxon>
        <taxon>Brassicales</taxon>
        <taxon>Brassicaceae</taxon>
        <taxon>Cardamineae</taxon>
        <taxon>Cardamine</taxon>
    </lineage>
</organism>
<comment type="caution">
    <text evidence="1">The sequence shown here is derived from an EMBL/GenBank/DDBJ whole genome shotgun (WGS) entry which is preliminary data.</text>
</comment>
<proteinExistence type="predicted"/>
<protein>
    <submittedName>
        <fullName evidence="1">Uncharacterized protein</fullName>
    </submittedName>
</protein>
<sequence>MFLNYVIPMIVQLTGDKLFLRFIHHNREVFLQGLQKNMNDICSRAFDDIWGKAEMYNRDKHLALEREKVRRCQLRLTTTAQQGSTSRLSVRQETTLNPSIHQETFFRPSGRQETIFRPMVRQDTNVKPSIHQQTIFRPIVRQETIDSPPPPVEEEVTN</sequence>
<dbReference type="Proteomes" id="UP001558713">
    <property type="component" value="Unassembled WGS sequence"/>
</dbReference>
<accession>A0ABD0Z5H1</accession>
<evidence type="ECO:0000313" key="2">
    <source>
        <dbReference type="Proteomes" id="UP001558713"/>
    </source>
</evidence>
<keyword evidence="2" id="KW-1185">Reference proteome</keyword>
<gene>
    <name evidence="1" type="ORF">V5N11_026893</name>
</gene>
<evidence type="ECO:0000313" key="1">
    <source>
        <dbReference type="EMBL" id="KAL1189882.1"/>
    </source>
</evidence>
<name>A0ABD0Z5H1_CARAN</name>